<reference evidence="2 3" key="1">
    <citation type="submission" date="2024-07" db="EMBL/GenBank/DDBJ databases">
        <title>Genomes of novel Serratia strains from suburban soil.</title>
        <authorList>
            <person name="Markert E.X."/>
            <person name="Severe K."/>
            <person name="Severe L."/>
            <person name="Twing K.I."/>
            <person name="Ward L.M."/>
        </authorList>
    </citation>
    <scope>NUCLEOTIDE SEQUENCE [LARGE SCALE GENOMIC DNA]</scope>
    <source>
        <strain evidence="2 3">3C-UT</strain>
    </source>
</reference>
<feature type="non-terminal residue" evidence="2">
    <location>
        <position position="131"/>
    </location>
</feature>
<accession>A0ABV3UQH0</accession>
<dbReference type="InterPro" id="IPR015424">
    <property type="entry name" value="PyrdxlP-dep_Trfase"/>
</dbReference>
<gene>
    <name evidence="2" type="ORF">AB4M04_26075</name>
</gene>
<comment type="caution">
    <text evidence="2">The sequence shown here is derived from an EMBL/GenBank/DDBJ whole genome shotgun (WGS) entry which is preliminary data.</text>
</comment>
<protein>
    <submittedName>
        <fullName evidence="2">PLP-dependent aminotransferase family protein</fullName>
    </submittedName>
</protein>
<dbReference type="Gene3D" id="3.40.640.10">
    <property type="entry name" value="Type I PLP-dependent aspartate aminotransferase-like (Major domain)"/>
    <property type="match status" value="1"/>
</dbReference>
<evidence type="ECO:0000256" key="1">
    <source>
        <dbReference type="SAM" id="MobiDB-lite"/>
    </source>
</evidence>
<dbReference type="PANTHER" id="PTHR46577:SF1">
    <property type="entry name" value="HTH-TYPE TRANSCRIPTIONAL REGULATORY PROTEIN GABR"/>
    <property type="match status" value="1"/>
</dbReference>
<organism evidence="2 3">
    <name type="scientific">Serratia quinivorans</name>
    <dbReference type="NCBI Taxonomy" id="137545"/>
    <lineage>
        <taxon>Bacteria</taxon>
        <taxon>Pseudomonadati</taxon>
        <taxon>Pseudomonadota</taxon>
        <taxon>Gammaproteobacteria</taxon>
        <taxon>Enterobacterales</taxon>
        <taxon>Yersiniaceae</taxon>
        <taxon>Serratia</taxon>
    </lineage>
</organism>
<dbReference type="GO" id="GO:0008483">
    <property type="term" value="F:transaminase activity"/>
    <property type="evidence" value="ECO:0007669"/>
    <property type="project" value="UniProtKB-KW"/>
</dbReference>
<dbReference type="PANTHER" id="PTHR46577">
    <property type="entry name" value="HTH-TYPE TRANSCRIPTIONAL REGULATORY PROTEIN GABR"/>
    <property type="match status" value="1"/>
</dbReference>
<name>A0ABV3UQH0_9GAMM</name>
<feature type="region of interest" description="Disordered" evidence="1">
    <location>
        <begin position="107"/>
        <end position="131"/>
    </location>
</feature>
<evidence type="ECO:0000313" key="2">
    <source>
        <dbReference type="EMBL" id="MEX3175518.1"/>
    </source>
</evidence>
<dbReference type="SUPFAM" id="SSF53383">
    <property type="entry name" value="PLP-dependent transferases"/>
    <property type="match status" value="1"/>
</dbReference>
<keyword evidence="3" id="KW-1185">Reference proteome</keyword>
<dbReference type="InterPro" id="IPR051446">
    <property type="entry name" value="HTH_trans_reg/aminotransferase"/>
</dbReference>
<evidence type="ECO:0000313" key="3">
    <source>
        <dbReference type="Proteomes" id="UP001558101"/>
    </source>
</evidence>
<feature type="non-terminal residue" evidence="2">
    <location>
        <position position="1"/>
    </location>
</feature>
<sequence length="131" mass="13751">PALGLGYAIVPGPLGDGFCGGRVLMGRRPPSADQHGLAAFRAQGHLDRHIRRMRGVYAEKRRVLTEAINAHGSAELATLHPSCQGMHLGLWLEAGLDDQRGARRAAEAGVAGSAPSPMDAIRRGESGLILG</sequence>
<dbReference type="Proteomes" id="UP001558101">
    <property type="component" value="Unassembled WGS sequence"/>
</dbReference>
<proteinExistence type="predicted"/>
<dbReference type="InterPro" id="IPR015421">
    <property type="entry name" value="PyrdxlP-dep_Trfase_major"/>
</dbReference>
<keyword evidence="2" id="KW-0808">Transferase</keyword>
<dbReference type="EMBL" id="JBFQXQ010000117">
    <property type="protein sequence ID" value="MEX3175518.1"/>
    <property type="molecule type" value="Genomic_DNA"/>
</dbReference>
<keyword evidence="2" id="KW-0032">Aminotransferase</keyword>